<evidence type="ECO:0000256" key="5">
    <source>
        <dbReference type="PIRNR" id="PIRNR028977"/>
    </source>
</evidence>
<evidence type="ECO:0000313" key="9">
    <source>
        <dbReference type="EMBL" id="CDK26746.1"/>
    </source>
</evidence>
<dbReference type="PIRSF" id="PIRSF028977">
    <property type="entry name" value="Nucleolar_complex_p3"/>
    <property type="match status" value="1"/>
</dbReference>
<dbReference type="GO" id="GO:0006364">
    <property type="term" value="P:rRNA processing"/>
    <property type="evidence" value="ECO:0007669"/>
    <property type="project" value="EnsemblFungi"/>
</dbReference>
<dbReference type="HOGENOM" id="CLU_012441_3_1_1"/>
<evidence type="ECO:0000256" key="6">
    <source>
        <dbReference type="SAM" id="MobiDB-lite"/>
    </source>
</evidence>
<evidence type="ECO:0000313" key="10">
    <source>
        <dbReference type="Proteomes" id="UP000019384"/>
    </source>
</evidence>
<reference evidence="9" key="1">
    <citation type="submission" date="2013-12" db="EMBL/GenBank/DDBJ databases">
        <authorList>
            <person name="Genoscope - CEA"/>
        </authorList>
    </citation>
    <scope>NUCLEOTIDE SEQUENCE</scope>
    <source>
        <strain evidence="9">CBS 1993</strain>
    </source>
</reference>
<feature type="domain" description="CCAAT-binding factor" evidence="7">
    <location>
        <begin position="471"/>
        <end position="649"/>
    </location>
</feature>
<dbReference type="GO" id="GO:0042273">
    <property type="term" value="P:ribosomal large subunit biogenesis"/>
    <property type="evidence" value="ECO:0007669"/>
    <property type="project" value="EnsemblFungi"/>
</dbReference>
<feature type="domain" description="Nucleolar complex-associated protein 3 N-terminal" evidence="8">
    <location>
        <begin position="127"/>
        <end position="217"/>
    </location>
</feature>
<evidence type="ECO:0000256" key="4">
    <source>
        <dbReference type="ARBA" id="ARBA00023242"/>
    </source>
</evidence>
<keyword evidence="5" id="KW-0690">Ribosome biogenesis</keyword>
<dbReference type="STRING" id="1382522.W6MK78"/>
<evidence type="ECO:0000256" key="2">
    <source>
        <dbReference type="ARBA" id="ARBA00007797"/>
    </source>
</evidence>
<dbReference type="GO" id="GO:0005730">
    <property type="term" value="C:nucleolus"/>
    <property type="evidence" value="ECO:0007669"/>
    <property type="project" value="UniProtKB-SubCell"/>
</dbReference>
<dbReference type="InterPro" id="IPR005612">
    <property type="entry name" value="CCAAT-binding_factor"/>
</dbReference>
<comment type="similarity">
    <text evidence="2 5">Belongs to the CBF/MAK21 family.</text>
</comment>
<dbReference type="GO" id="GO:0003682">
    <property type="term" value="F:chromatin binding"/>
    <property type="evidence" value="ECO:0007669"/>
    <property type="project" value="EnsemblFungi"/>
</dbReference>
<comment type="subcellular location">
    <subcellularLocation>
        <location evidence="1 5">Nucleus</location>
        <location evidence="1 5">Nucleolus</location>
    </subcellularLocation>
</comment>
<dbReference type="GO" id="GO:0005656">
    <property type="term" value="C:nuclear pre-replicative complex"/>
    <property type="evidence" value="ECO:0007669"/>
    <property type="project" value="EnsemblFungi"/>
</dbReference>
<dbReference type="InterPro" id="IPR016024">
    <property type="entry name" value="ARM-type_fold"/>
</dbReference>
<dbReference type="AlphaFoldDB" id="W6MK78"/>
<feature type="compositionally biased region" description="Acidic residues" evidence="6">
    <location>
        <begin position="36"/>
        <end position="49"/>
    </location>
</feature>
<keyword evidence="4" id="KW-0539">Nucleus</keyword>
<evidence type="ECO:0000256" key="3">
    <source>
        <dbReference type="ARBA" id="ARBA00023054"/>
    </source>
</evidence>
<dbReference type="OrthoDB" id="10263597at2759"/>
<dbReference type="PANTHER" id="PTHR14428:SF5">
    <property type="entry name" value="NUCLEOLAR COMPLEX PROTEIN 3 HOMOLOG"/>
    <property type="match status" value="1"/>
</dbReference>
<keyword evidence="10" id="KW-1185">Reference proteome</keyword>
<accession>W6MK78</accession>
<keyword evidence="3" id="KW-0175">Coiled coil</keyword>
<evidence type="ECO:0000259" key="8">
    <source>
        <dbReference type="Pfam" id="PF07540"/>
    </source>
</evidence>
<organism evidence="9 10">
    <name type="scientific">Kuraishia capsulata CBS 1993</name>
    <dbReference type="NCBI Taxonomy" id="1382522"/>
    <lineage>
        <taxon>Eukaryota</taxon>
        <taxon>Fungi</taxon>
        <taxon>Dikarya</taxon>
        <taxon>Ascomycota</taxon>
        <taxon>Saccharomycotina</taxon>
        <taxon>Pichiomycetes</taxon>
        <taxon>Pichiales</taxon>
        <taxon>Pichiaceae</taxon>
        <taxon>Kuraishia</taxon>
    </lineage>
</organism>
<dbReference type="GO" id="GO:0006267">
    <property type="term" value="P:pre-replicative complex assembly involved in nuclear cell cycle DNA replication"/>
    <property type="evidence" value="ECO:0007669"/>
    <property type="project" value="EnsemblFungi"/>
</dbReference>
<protein>
    <recommendedName>
        <fullName evidence="5">Nucleolar complex-associated protein 3</fullName>
    </recommendedName>
</protein>
<dbReference type="Pfam" id="PF07540">
    <property type="entry name" value="NOC3p"/>
    <property type="match status" value="1"/>
</dbReference>
<dbReference type="RefSeq" id="XP_022458746.1">
    <property type="nucleotide sequence ID" value="XM_022602997.1"/>
</dbReference>
<dbReference type="PANTHER" id="PTHR14428">
    <property type="entry name" value="NUCLEOLAR COMPLEX PROTEIN 3"/>
    <property type="match status" value="1"/>
</dbReference>
<name>W6MK78_9ASCO</name>
<comment type="function">
    <text evidence="5">Required for synthesis of 60S ribosomal subunits and the transport of pre-ribosomes from the nucleoplasm to the cytoplasm.</text>
</comment>
<dbReference type="EMBL" id="HG793127">
    <property type="protein sequence ID" value="CDK26746.1"/>
    <property type="molecule type" value="Genomic_DNA"/>
</dbReference>
<dbReference type="GO" id="GO:0006270">
    <property type="term" value="P:DNA replication initiation"/>
    <property type="evidence" value="ECO:0007669"/>
    <property type="project" value="EnsemblFungi"/>
</dbReference>
<dbReference type="Pfam" id="PF03914">
    <property type="entry name" value="CBF"/>
    <property type="match status" value="1"/>
</dbReference>
<feature type="region of interest" description="Disordered" evidence="6">
    <location>
        <begin position="1"/>
        <end position="121"/>
    </location>
</feature>
<dbReference type="GeneID" id="34520134"/>
<gene>
    <name evidence="9" type="ORF">KUCA_T00002720001</name>
</gene>
<dbReference type="InterPro" id="IPR016903">
    <property type="entry name" value="Nucleolar_cplx-assoc_3"/>
</dbReference>
<feature type="compositionally biased region" description="Acidic residues" evidence="6">
    <location>
        <begin position="93"/>
        <end position="116"/>
    </location>
</feature>
<dbReference type="SUPFAM" id="SSF48371">
    <property type="entry name" value="ARM repeat"/>
    <property type="match status" value="1"/>
</dbReference>
<dbReference type="Proteomes" id="UP000019384">
    <property type="component" value="Unassembled WGS sequence"/>
</dbReference>
<evidence type="ECO:0000259" key="7">
    <source>
        <dbReference type="Pfam" id="PF03914"/>
    </source>
</evidence>
<evidence type="ECO:0000256" key="1">
    <source>
        <dbReference type="ARBA" id="ARBA00004604"/>
    </source>
</evidence>
<dbReference type="InterPro" id="IPR011501">
    <property type="entry name" value="Noc3_N"/>
</dbReference>
<proteinExistence type="inferred from homology"/>
<dbReference type="GO" id="GO:0030691">
    <property type="term" value="C:Noc2p-Noc3p complex"/>
    <property type="evidence" value="ECO:0007669"/>
    <property type="project" value="EnsemblFungi"/>
</dbReference>
<feature type="compositionally biased region" description="Basic and acidic residues" evidence="6">
    <location>
        <begin position="9"/>
        <end position="22"/>
    </location>
</feature>
<sequence length="660" mass="75605">MSKRKALRKKEELLKKRKKQDETSLSSGVFRSLDGASDEEQNWSDEEQDYEMKPRSIYNTEQMVEGLPIKSQDGNITRVLRKQPSPKKKEEPVESSEEEPEEQEEDEENTDSDEDDGRTPQEKLRELKEEVANLSEELINDPEENINMLSRLRRMAESKNPNTSKLSLLSLVLVFRSIAPSYKIRPLTDAEKKEKVSREVKKQREFEQIMVANYKSYLQLLGSKARNVRGSQGANESDIELGNLAVKAACELTSSMKYFNFREELFDILVRRAVKKPTDKSSQDYKSYERSVITLQQLLLDDAERGDISFDIVRSLCHAIKGRKHRVDESCLNIFQSLTVLTDYNPNNVESEDTPRLKKKDRVHFSKKERKARKERKKIDAEIQSAEHALTVEQRQNFQAQILQMLLALYLEILRSGTKPLMAAVLEGLSMYTHMVNMDLLGDFLTVLWEFTTKPGDLEEEDSFQIQVRESLLAIVTAFALVDGQPKNQMDLSKFVDNLYFILAPMAYEFNIEGRTTRLIEDQRDKGSLLAATSVNFSTMIELCLRALEMIFFKSKSSSVLRAHAFTKRLYLSLLNLPEKSSIAILKFLGKLMSRYSEVSGLFSTEDRINDGVYHVEATEPARANPGAAVLWETVLLEKHYCPQVAQTAKSLSNKAKQSL</sequence>
<reference evidence="9" key="2">
    <citation type="submission" date="2014-02" db="EMBL/GenBank/DDBJ databases">
        <title>Complete DNA sequence of /Kuraishia capsulata/ illustrates novel genomic features among budding yeasts (/Saccharomycotina/).</title>
        <authorList>
            <person name="Morales L."/>
            <person name="Noel B."/>
            <person name="Porcel B."/>
            <person name="Marcet-Houben M."/>
            <person name="Hullo M-F."/>
            <person name="Sacerdot C."/>
            <person name="Tekaia F."/>
            <person name="Leh-Louis V."/>
            <person name="Despons L."/>
            <person name="Khanna V."/>
            <person name="Aury J-M."/>
            <person name="Barbe V."/>
            <person name="Couloux A."/>
            <person name="Labadie K."/>
            <person name="Pelletier E."/>
            <person name="Souciet J-L."/>
            <person name="Boekhout T."/>
            <person name="Gabaldon T."/>
            <person name="Wincker P."/>
            <person name="Dujon B."/>
        </authorList>
    </citation>
    <scope>NUCLEOTIDE SEQUENCE</scope>
    <source>
        <strain evidence="9">CBS 1993</strain>
    </source>
</reference>